<dbReference type="OrthoDB" id="9778934at2"/>
<proteinExistence type="predicted"/>
<keyword evidence="1" id="KW-0732">Signal</keyword>
<reference evidence="3" key="1">
    <citation type="submission" date="2016-10" db="EMBL/GenBank/DDBJ databases">
        <authorList>
            <person name="Varghese N."/>
            <person name="Submissions S."/>
        </authorList>
    </citation>
    <scope>NUCLEOTIDE SEQUENCE [LARGE SCALE GENOMIC DNA]</scope>
    <source>
        <strain evidence="3">CGMCC 1.3431</strain>
    </source>
</reference>
<dbReference type="InterPro" id="IPR007939">
    <property type="entry name" value="Cu-R_B_prcur"/>
</dbReference>
<dbReference type="AlphaFoldDB" id="A0A1G4PT62"/>
<dbReference type="STRING" id="260084.SAMN02927928_0645"/>
<protein>
    <submittedName>
        <fullName evidence="2">Copper resistance protein B</fullName>
    </submittedName>
</protein>
<sequence>MRTNPVIFAVAAIVLATSAQAQNQARQPGLDAMADMHKPGLYHSFTLETDLSRQNDETTGTWDLDGWAGGDINRLWLKSEGEITGGKTQKAELWALYSRNVATYWDAQVGIREDFKPSLPAVPGLPAPKAHTYLAAGVAGLAPYFFETEAHLFVRDDGAISGRLRHENQWLVTQRLILRPRLELNLNGKDDPALGLGTGLTDASLGLQARYEFRREFAPYIDLTYDQKFGRTADYARLRGEKPTETRLSAGIRWMF</sequence>
<dbReference type="RefSeq" id="WP_090643578.1">
    <property type="nucleotide sequence ID" value="NZ_CBCRYE010000001.1"/>
</dbReference>
<keyword evidence="3" id="KW-1185">Reference proteome</keyword>
<accession>A0A1G4PT62</accession>
<dbReference type="GO" id="GO:0006878">
    <property type="term" value="P:intracellular copper ion homeostasis"/>
    <property type="evidence" value="ECO:0007669"/>
    <property type="project" value="InterPro"/>
</dbReference>
<dbReference type="Proteomes" id="UP000199150">
    <property type="component" value="Unassembled WGS sequence"/>
</dbReference>
<dbReference type="GO" id="GO:0009279">
    <property type="term" value="C:cell outer membrane"/>
    <property type="evidence" value="ECO:0007669"/>
    <property type="project" value="InterPro"/>
</dbReference>
<evidence type="ECO:0000313" key="3">
    <source>
        <dbReference type="Proteomes" id="UP000199150"/>
    </source>
</evidence>
<organism evidence="2 3">
    <name type="scientific">Asticcacaulis taihuensis</name>
    <dbReference type="NCBI Taxonomy" id="260084"/>
    <lineage>
        <taxon>Bacteria</taxon>
        <taxon>Pseudomonadati</taxon>
        <taxon>Pseudomonadota</taxon>
        <taxon>Alphaproteobacteria</taxon>
        <taxon>Caulobacterales</taxon>
        <taxon>Caulobacteraceae</taxon>
        <taxon>Asticcacaulis</taxon>
    </lineage>
</organism>
<evidence type="ECO:0000256" key="1">
    <source>
        <dbReference type="SAM" id="SignalP"/>
    </source>
</evidence>
<dbReference type="EMBL" id="FMTS01000001">
    <property type="protein sequence ID" value="SCW35452.1"/>
    <property type="molecule type" value="Genomic_DNA"/>
</dbReference>
<feature type="signal peptide" evidence="1">
    <location>
        <begin position="1"/>
        <end position="21"/>
    </location>
</feature>
<evidence type="ECO:0000313" key="2">
    <source>
        <dbReference type="EMBL" id="SCW35452.1"/>
    </source>
</evidence>
<feature type="chain" id="PRO_5011734763" evidence="1">
    <location>
        <begin position="22"/>
        <end position="256"/>
    </location>
</feature>
<name>A0A1G4PT62_9CAUL</name>
<dbReference type="Pfam" id="PF05275">
    <property type="entry name" value="CopB"/>
    <property type="match status" value="1"/>
</dbReference>
<dbReference type="GO" id="GO:0005507">
    <property type="term" value="F:copper ion binding"/>
    <property type="evidence" value="ECO:0007669"/>
    <property type="project" value="InterPro"/>
</dbReference>
<gene>
    <name evidence="2" type="ORF">SAMN02927928_0645</name>
</gene>